<name>A0A2J6T6A3_9HELO</name>
<keyword evidence="2" id="KW-0812">Transmembrane</keyword>
<sequence>MQHSLISALLVGAAVTTACVPPTDTLSNTITTQFGILIQNPAFPTIHDRYMNLLPAGGGDQHLFLSPVANPTFKLVLNAGALAQGIIHAVIGGEYSEVDNTTKMFMTERDEPKAIFQPVYGCDPDTDQVQIQLEFVTWETEPAGGHICVRVASGNRGYEFRYSPPDNPAFDPTNPCMAVTMVVVSTAAPTTTSSSTSISVTTSTSASATTSSSPLPYTDMTAKGFAFVGCAPEERHATDAPGRTLSGALYADDLMTDGKCMDFCTSKGYTYAGSEWTRECWCGNTVAPGRQPATTVASLANCNFKCGGDATQWCGGDSWLSLYKACPVGGPCVNAVFT</sequence>
<dbReference type="SMART" id="SM00321">
    <property type="entry name" value="WSC"/>
    <property type="match status" value="1"/>
</dbReference>
<dbReference type="RefSeq" id="XP_024735456.1">
    <property type="nucleotide sequence ID" value="XM_024885853.1"/>
</dbReference>
<dbReference type="AlphaFoldDB" id="A0A2J6T6A3"/>
<dbReference type="PANTHER" id="PTHR24269:SF16">
    <property type="entry name" value="PROTEIN SLG1"/>
    <property type="match status" value="1"/>
</dbReference>
<dbReference type="Pfam" id="PF25486">
    <property type="entry name" value="DUF7909"/>
    <property type="match status" value="1"/>
</dbReference>
<dbReference type="GeneID" id="36593930"/>
<evidence type="ECO:0000259" key="9">
    <source>
        <dbReference type="PROSITE" id="PS51212"/>
    </source>
</evidence>
<evidence type="ECO:0000256" key="6">
    <source>
        <dbReference type="ARBA" id="ARBA00023180"/>
    </source>
</evidence>
<dbReference type="InParanoid" id="A0A2J6T6A3"/>
<evidence type="ECO:0000256" key="4">
    <source>
        <dbReference type="ARBA" id="ARBA00022989"/>
    </source>
</evidence>
<evidence type="ECO:0000256" key="1">
    <source>
        <dbReference type="ARBA" id="ARBA00004167"/>
    </source>
</evidence>
<keyword evidence="5" id="KW-0472">Membrane</keyword>
<keyword evidence="4" id="KW-1133">Transmembrane helix</keyword>
<dbReference type="PROSITE" id="PS51212">
    <property type="entry name" value="WSC"/>
    <property type="match status" value="1"/>
</dbReference>
<feature type="domain" description="WSC" evidence="9">
    <location>
        <begin position="224"/>
        <end position="326"/>
    </location>
</feature>
<protein>
    <submittedName>
        <fullName evidence="10">Carbohydrate-binding WSC domain protein</fullName>
    </submittedName>
</protein>
<organism evidence="10 11">
    <name type="scientific">Hyaloscypha bicolor E</name>
    <dbReference type="NCBI Taxonomy" id="1095630"/>
    <lineage>
        <taxon>Eukaryota</taxon>
        <taxon>Fungi</taxon>
        <taxon>Dikarya</taxon>
        <taxon>Ascomycota</taxon>
        <taxon>Pezizomycotina</taxon>
        <taxon>Leotiomycetes</taxon>
        <taxon>Helotiales</taxon>
        <taxon>Hyaloscyphaceae</taxon>
        <taxon>Hyaloscypha</taxon>
        <taxon>Hyaloscypha bicolor</taxon>
    </lineage>
</organism>
<dbReference type="PANTHER" id="PTHR24269">
    <property type="entry name" value="KREMEN PROTEIN"/>
    <property type="match status" value="1"/>
</dbReference>
<proteinExistence type="predicted"/>
<evidence type="ECO:0000313" key="10">
    <source>
        <dbReference type="EMBL" id="PMD58552.1"/>
    </source>
</evidence>
<dbReference type="STRING" id="1095630.A0A2J6T6A3"/>
<dbReference type="InterPro" id="IPR057231">
    <property type="entry name" value="DUF7909"/>
</dbReference>
<keyword evidence="11" id="KW-1185">Reference proteome</keyword>
<dbReference type="Proteomes" id="UP000235371">
    <property type="component" value="Unassembled WGS sequence"/>
</dbReference>
<feature type="chain" id="PRO_5014380189" evidence="8">
    <location>
        <begin position="19"/>
        <end position="338"/>
    </location>
</feature>
<dbReference type="GO" id="GO:0005886">
    <property type="term" value="C:plasma membrane"/>
    <property type="evidence" value="ECO:0007669"/>
    <property type="project" value="TreeGrafter"/>
</dbReference>
<feature type="signal peptide" evidence="8">
    <location>
        <begin position="1"/>
        <end position="18"/>
    </location>
</feature>
<gene>
    <name evidence="10" type="ORF">K444DRAFT_653048</name>
</gene>
<accession>A0A2J6T6A3</accession>
<dbReference type="EMBL" id="KZ613817">
    <property type="protein sequence ID" value="PMD58552.1"/>
    <property type="molecule type" value="Genomic_DNA"/>
</dbReference>
<reference evidence="10 11" key="1">
    <citation type="submission" date="2016-04" db="EMBL/GenBank/DDBJ databases">
        <title>A degradative enzymes factory behind the ericoid mycorrhizal symbiosis.</title>
        <authorList>
            <consortium name="DOE Joint Genome Institute"/>
            <person name="Martino E."/>
            <person name="Morin E."/>
            <person name="Grelet G."/>
            <person name="Kuo A."/>
            <person name="Kohler A."/>
            <person name="Daghino S."/>
            <person name="Barry K."/>
            <person name="Choi C."/>
            <person name="Cichocki N."/>
            <person name="Clum A."/>
            <person name="Copeland A."/>
            <person name="Hainaut M."/>
            <person name="Haridas S."/>
            <person name="Labutti K."/>
            <person name="Lindquist E."/>
            <person name="Lipzen A."/>
            <person name="Khouja H.-R."/>
            <person name="Murat C."/>
            <person name="Ohm R."/>
            <person name="Olson A."/>
            <person name="Spatafora J."/>
            <person name="Veneault-Fourrey C."/>
            <person name="Henrissat B."/>
            <person name="Grigoriev I."/>
            <person name="Martin F."/>
            <person name="Perotto S."/>
        </authorList>
    </citation>
    <scope>NUCLEOTIDE SEQUENCE [LARGE SCALE GENOMIC DNA]</scope>
    <source>
        <strain evidence="10 11">E</strain>
    </source>
</reference>
<keyword evidence="3 8" id="KW-0732">Signal</keyword>
<dbReference type="InterPro" id="IPR002889">
    <property type="entry name" value="WSC_carb-bd"/>
</dbReference>
<evidence type="ECO:0000256" key="3">
    <source>
        <dbReference type="ARBA" id="ARBA00022729"/>
    </source>
</evidence>
<feature type="region of interest" description="Disordered" evidence="7">
    <location>
        <begin position="192"/>
        <end position="213"/>
    </location>
</feature>
<dbReference type="InterPro" id="IPR051836">
    <property type="entry name" value="Kremen_rcpt"/>
</dbReference>
<evidence type="ECO:0000256" key="2">
    <source>
        <dbReference type="ARBA" id="ARBA00022692"/>
    </source>
</evidence>
<keyword evidence="6" id="KW-0325">Glycoprotein</keyword>
<evidence type="ECO:0000256" key="7">
    <source>
        <dbReference type="SAM" id="MobiDB-lite"/>
    </source>
</evidence>
<dbReference type="OrthoDB" id="2019572at2759"/>
<dbReference type="Pfam" id="PF01822">
    <property type="entry name" value="WSC"/>
    <property type="match status" value="1"/>
</dbReference>
<evidence type="ECO:0000313" key="11">
    <source>
        <dbReference type="Proteomes" id="UP000235371"/>
    </source>
</evidence>
<evidence type="ECO:0000256" key="8">
    <source>
        <dbReference type="SAM" id="SignalP"/>
    </source>
</evidence>
<evidence type="ECO:0000256" key="5">
    <source>
        <dbReference type="ARBA" id="ARBA00023136"/>
    </source>
</evidence>
<comment type="subcellular location">
    <subcellularLocation>
        <location evidence="1">Membrane</location>
        <topology evidence="1">Single-pass membrane protein</topology>
    </subcellularLocation>
</comment>